<keyword evidence="6" id="KW-0539">Nucleus</keyword>
<dbReference type="GO" id="GO:0005634">
    <property type="term" value="C:nucleus"/>
    <property type="evidence" value="ECO:0007669"/>
    <property type="project" value="UniProtKB-SubCell"/>
</dbReference>
<dbReference type="PANTHER" id="PTHR10039">
    <property type="entry name" value="AMELOGENIN"/>
    <property type="match status" value="1"/>
</dbReference>
<evidence type="ECO:0000256" key="7">
    <source>
        <dbReference type="PROSITE-ProRule" id="PRU00042"/>
    </source>
</evidence>
<evidence type="ECO:0000256" key="1">
    <source>
        <dbReference type="ARBA" id="ARBA00004123"/>
    </source>
</evidence>
<evidence type="ECO:0000256" key="6">
    <source>
        <dbReference type="ARBA" id="ARBA00023242"/>
    </source>
</evidence>
<proteinExistence type="predicted"/>
<dbReference type="Gene3D" id="3.30.160.60">
    <property type="entry name" value="Classic Zinc Finger"/>
    <property type="match status" value="3"/>
</dbReference>
<evidence type="ECO:0000313" key="10">
    <source>
        <dbReference type="EMBL" id="KAF9699882.1"/>
    </source>
</evidence>
<evidence type="ECO:0000313" key="11">
    <source>
        <dbReference type="Proteomes" id="UP000651452"/>
    </source>
</evidence>
<dbReference type="PANTHER" id="PTHR10039:SF14">
    <property type="entry name" value="NACHT DOMAIN-CONTAINING PROTEIN"/>
    <property type="match status" value="1"/>
</dbReference>
<dbReference type="SMART" id="SM00355">
    <property type="entry name" value="ZnF_C2H2"/>
    <property type="match status" value="3"/>
</dbReference>
<dbReference type="SUPFAM" id="SSF57667">
    <property type="entry name" value="beta-beta-alpha zinc fingers"/>
    <property type="match status" value="1"/>
</dbReference>
<dbReference type="GO" id="GO:0008270">
    <property type="term" value="F:zinc ion binding"/>
    <property type="evidence" value="ECO:0007669"/>
    <property type="project" value="UniProtKB-KW"/>
</dbReference>
<dbReference type="FunFam" id="3.30.160.60:FF:000145">
    <property type="entry name" value="Zinc finger protein 574"/>
    <property type="match status" value="1"/>
</dbReference>
<dbReference type="InterPro" id="IPR056884">
    <property type="entry name" value="NPHP3-like_N"/>
</dbReference>
<comment type="caution">
    <text evidence="10">The sequence shown here is derived from an EMBL/GenBank/DDBJ whole genome shotgun (WGS) entry which is preliminary data.</text>
</comment>
<name>A0A8H7JBV2_9PLEO</name>
<dbReference type="Proteomes" id="UP000651452">
    <property type="component" value="Unassembled WGS sequence"/>
</dbReference>
<feature type="domain" description="C2H2-type" evidence="9">
    <location>
        <begin position="783"/>
        <end position="810"/>
    </location>
</feature>
<dbReference type="Pfam" id="PF24883">
    <property type="entry name" value="NPHP3_N"/>
    <property type="match status" value="1"/>
</dbReference>
<dbReference type="FunFam" id="3.30.160.60:FF:000100">
    <property type="entry name" value="Zinc finger 45-like"/>
    <property type="match status" value="1"/>
</dbReference>
<evidence type="ECO:0000256" key="4">
    <source>
        <dbReference type="ARBA" id="ARBA00022771"/>
    </source>
</evidence>
<reference evidence="10" key="1">
    <citation type="submission" date="2018-12" db="EMBL/GenBank/DDBJ databases">
        <authorList>
            <person name="Syme R.A."/>
            <person name="Farfan-Caceres L."/>
            <person name="Lichtenzveig J."/>
        </authorList>
    </citation>
    <scope>NUCLEOTIDE SEQUENCE</scope>
    <source>
        <strain evidence="10">Al4</strain>
    </source>
</reference>
<evidence type="ECO:0000256" key="3">
    <source>
        <dbReference type="ARBA" id="ARBA00022737"/>
    </source>
</evidence>
<keyword evidence="11" id="KW-1185">Reference proteome</keyword>
<keyword evidence="3" id="KW-0677">Repeat</keyword>
<dbReference type="InterPro" id="IPR056125">
    <property type="entry name" value="DUF7708"/>
</dbReference>
<feature type="domain" description="C2H2-type" evidence="9">
    <location>
        <begin position="811"/>
        <end position="838"/>
    </location>
</feature>
<feature type="region of interest" description="Disordered" evidence="8">
    <location>
        <begin position="755"/>
        <end position="778"/>
    </location>
</feature>
<dbReference type="InterPro" id="IPR036236">
    <property type="entry name" value="Znf_C2H2_sf"/>
</dbReference>
<dbReference type="PROSITE" id="PS50157">
    <property type="entry name" value="ZINC_FINGER_C2H2_2"/>
    <property type="match status" value="2"/>
</dbReference>
<keyword evidence="5" id="KW-0862">Zinc</keyword>
<evidence type="ECO:0000256" key="8">
    <source>
        <dbReference type="SAM" id="MobiDB-lite"/>
    </source>
</evidence>
<dbReference type="PROSITE" id="PS00028">
    <property type="entry name" value="ZINC_FINGER_C2H2_1"/>
    <property type="match status" value="2"/>
</dbReference>
<evidence type="ECO:0000259" key="9">
    <source>
        <dbReference type="PROSITE" id="PS50157"/>
    </source>
</evidence>
<sequence length="972" mass="110962">MASPQANAASTFEDAIKNFKATAGLTQNELQDFAHTTLDDLKSSIAVIQNEQRASRKLRYLKRLGPFLDTMERYGKIIETFLNVSDLIAFIWGPVKFLLMVTKECAEIFNILLDAYHRIGENIPQFQQYQILFENNLHVQRALGFIYDDILNFHKEALRYFRKSGRQLFDAARKTFSESLKQLENDLSRHTALIDRQASIEEHQMSHASRISSQRYFEEAKLAELDRRRLSVQQWLGSSPAQARHESATKLRHGTSGQWLFQDIRFQKWFDFEYCTDPVLWLNGIPGAGKTILASTIIENSCKLPQAKVCFFYCRSTDDEHHAFVRVARAMLSQLMAGNDLLMQYLYDFATRSGEAMLSSETAAQNLLDTALKSCDKDQKVYVIVDGLDECNREERKVITTWFKNQIHNVLTRDLGLLRCLFVSQDDGYARKDLSDCSSIKLTSEDTRSDIKAFCDAWQDLIAERFKPFDLKTYNISNMVATKSQGIRGSLTVSLDRPYNPDHAADTPNKYFVGCYLINKGYICVPAVELEMAHLCLTYLAFDHFLPQLANDQIKTALHKGDYAFADYASCFWATHLVEGICHIAHNASCNLQDLMEAIETFIIVHWASRPDLLTVSKTLQMQLAPLNHYGEYSKICQAIVSTKNQLLSTGKGPLNDEVLHISKVMSSLRSEMELFAKAPDTTTLQRDDIHSFYGPNLFKCARLNCCFYYEGFATEHQRKQHNDKHERAFLCPEKGCPWATIGYPTAKELRAHTKECHEEPEYPEEDHEASESLTRGKQPQSFQCTLCPKRFTRAFNLRAHLRTHTEERPFVCSVCDKTWARKGDRNRHERLHSGEKKFSCRGNLINNERWGCGRRFMRADALGRHFRSEAGRVCIQPLLEEEARAKGSWDNQIGYGNEVFNPVPQDDGDVVQNQANSESLSQPFLPASLLAQYPALATMDWNSVPSAGQDGADEGSGFFEDNGWISDSYIK</sequence>
<dbReference type="EMBL" id="RZGK01000004">
    <property type="protein sequence ID" value="KAF9699882.1"/>
    <property type="molecule type" value="Genomic_DNA"/>
</dbReference>
<protein>
    <recommendedName>
        <fullName evidence="9">C2H2-type domain-containing protein</fullName>
    </recommendedName>
</protein>
<dbReference type="Pfam" id="PF24809">
    <property type="entry name" value="DUF7708"/>
    <property type="match status" value="1"/>
</dbReference>
<keyword evidence="2" id="KW-0479">Metal-binding</keyword>
<evidence type="ECO:0000256" key="2">
    <source>
        <dbReference type="ARBA" id="ARBA00022723"/>
    </source>
</evidence>
<reference evidence="10" key="2">
    <citation type="submission" date="2020-09" db="EMBL/GenBank/DDBJ databases">
        <title>Reference genome assembly for Australian Ascochyta lentis isolate Al4.</title>
        <authorList>
            <person name="Lee R.C."/>
            <person name="Farfan-Caceres L.M."/>
            <person name="Debler J.W."/>
            <person name="Williams A.H."/>
            <person name="Henares B.M."/>
        </authorList>
    </citation>
    <scope>NUCLEOTIDE SEQUENCE</scope>
    <source>
        <strain evidence="10">Al4</strain>
    </source>
</reference>
<dbReference type="AlphaFoldDB" id="A0A8H7JBV2"/>
<gene>
    <name evidence="10" type="ORF">EKO04_002317</name>
</gene>
<dbReference type="Gene3D" id="3.40.50.300">
    <property type="entry name" value="P-loop containing nucleotide triphosphate hydrolases"/>
    <property type="match status" value="1"/>
</dbReference>
<dbReference type="SUPFAM" id="SSF52540">
    <property type="entry name" value="P-loop containing nucleoside triphosphate hydrolases"/>
    <property type="match status" value="1"/>
</dbReference>
<dbReference type="InterPro" id="IPR027417">
    <property type="entry name" value="P-loop_NTPase"/>
</dbReference>
<dbReference type="InterPro" id="IPR013087">
    <property type="entry name" value="Znf_C2H2_type"/>
</dbReference>
<comment type="subcellular location">
    <subcellularLocation>
        <location evidence="1">Nucleus</location>
    </subcellularLocation>
</comment>
<accession>A0A8H7JBV2</accession>
<organism evidence="10 11">
    <name type="scientific">Ascochyta lentis</name>
    <dbReference type="NCBI Taxonomy" id="205686"/>
    <lineage>
        <taxon>Eukaryota</taxon>
        <taxon>Fungi</taxon>
        <taxon>Dikarya</taxon>
        <taxon>Ascomycota</taxon>
        <taxon>Pezizomycotina</taxon>
        <taxon>Dothideomycetes</taxon>
        <taxon>Pleosporomycetidae</taxon>
        <taxon>Pleosporales</taxon>
        <taxon>Pleosporineae</taxon>
        <taxon>Didymellaceae</taxon>
        <taxon>Ascochyta</taxon>
    </lineage>
</organism>
<dbReference type="OrthoDB" id="21416at2759"/>
<evidence type="ECO:0000256" key="5">
    <source>
        <dbReference type="ARBA" id="ARBA00022833"/>
    </source>
</evidence>
<dbReference type="Pfam" id="PF00096">
    <property type="entry name" value="zf-C2H2"/>
    <property type="match status" value="1"/>
</dbReference>
<keyword evidence="4 7" id="KW-0863">Zinc-finger</keyword>